<dbReference type="Pfam" id="PF12686">
    <property type="entry name" value="DUF3800"/>
    <property type="match status" value="1"/>
</dbReference>
<comment type="caution">
    <text evidence="1">The sequence shown here is derived from an EMBL/GenBank/DDBJ whole genome shotgun (WGS) entry which is preliminary data.</text>
</comment>
<dbReference type="AlphaFoldDB" id="A0A1S9PBU1"/>
<evidence type="ECO:0000313" key="1">
    <source>
        <dbReference type="EMBL" id="OOQ58267.1"/>
    </source>
</evidence>
<reference evidence="1 2" key="1">
    <citation type="submission" date="2016-07" db="EMBL/GenBank/DDBJ databases">
        <title>Genomic analysis of zinc-resistant bacterium Mucilaginibacter pedocola TBZ30.</title>
        <authorList>
            <person name="Huang J."/>
            <person name="Tang J."/>
        </authorList>
    </citation>
    <scope>NUCLEOTIDE SEQUENCE [LARGE SCALE GENOMIC DNA]</scope>
    <source>
        <strain evidence="1 2">TBZ30</strain>
    </source>
</reference>
<dbReference type="EMBL" id="MBTF01000034">
    <property type="protein sequence ID" value="OOQ58267.1"/>
    <property type="molecule type" value="Genomic_DNA"/>
</dbReference>
<dbReference type="RefSeq" id="WP_078350015.1">
    <property type="nucleotide sequence ID" value="NZ_MBTF01000034.1"/>
</dbReference>
<gene>
    <name evidence="1" type="ORF">BC343_11575</name>
</gene>
<name>A0A1S9PBU1_9SPHI</name>
<protein>
    <recommendedName>
        <fullName evidence="3">DUF3800 domain-containing protein</fullName>
    </recommendedName>
</protein>
<evidence type="ECO:0008006" key="3">
    <source>
        <dbReference type="Google" id="ProtNLM"/>
    </source>
</evidence>
<proteinExistence type="predicted"/>
<organism evidence="1 2">
    <name type="scientific">Mucilaginibacter pedocola</name>
    <dbReference type="NCBI Taxonomy" id="1792845"/>
    <lineage>
        <taxon>Bacteria</taxon>
        <taxon>Pseudomonadati</taxon>
        <taxon>Bacteroidota</taxon>
        <taxon>Sphingobacteriia</taxon>
        <taxon>Sphingobacteriales</taxon>
        <taxon>Sphingobacteriaceae</taxon>
        <taxon>Mucilaginibacter</taxon>
    </lineage>
</organism>
<evidence type="ECO:0000313" key="2">
    <source>
        <dbReference type="Proteomes" id="UP000189739"/>
    </source>
</evidence>
<dbReference type="OrthoDB" id="1494417at2"/>
<dbReference type="Proteomes" id="UP000189739">
    <property type="component" value="Unassembled WGS sequence"/>
</dbReference>
<accession>A0A1S9PBU1</accession>
<dbReference type="InterPro" id="IPR024524">
    <property type="entry name" value="DUF3800"/>
</dbReference>
<keyword evidence="2" id="KW-1185">Reference proteome</keyword>
<sequence length="285" mass="32938">MIRIFIDDTGSPGTVSESIYDSKDAKTWVALVLNDSDYNDACCEMTELLKDLTQTGPKEFHFSDILQGQGDFKSMELGERLAIIHYFADYFRNKNFPVFVQTFTSKDYERNRIIAEGKNFRKDNFKVSDNGDLALICLLVQIKTYLAEHRLDNEGLEIIIDSGRQKGGTVQKCTLFGSRLKNELIKYEKSHDEPMLQLADFAAFMMNKQRLFLSKSNNTDLEKTIREYFTYAQFNAPNMVKIPLKSDADTVAIYDTLFRNKYKQSENLPRLSVEDFVESFYNARN</sequence>